<dbReference type="OrthoDB" id="441812at2759"/>
<dbReference type="SUPFAM" id="SSF82199">
    <property type="entry name" value="SET domain"/>
    <property type="match status" value="1"/>
</dbReference>
<dbReference type="STRING" id="294746.A5DI68"/>
<dbReference type="VEuPathDB" id="FungiDB:PGUG_02969"/>
<reference evidence="4 5" key="1">
    <citation type="journal article" date="2009" name="Nature">
        <title>Evolution of pathogenicity and sexual reproduction in eight Candida genomes.</title>
        <authorList>
            <person name="Butler G."/>
            <person name="Rasmussen M.D."/>
            <person name="Lin M.F."/>
            <person name="Santos M.A."/>
            <person name="Sakthikumar S."/>
            <person name="Munro C.A."/>
            <person name="Rheinbay E."/>
            <person name="Grabherr M."/>
            <person name="Forche A."/>
            <person name="Reedy J.L."/>
            <person name="Agrafioti I."/>
            <person name="Arnaud M.B."/>
            <person name="Bates S."/>
            <person name="Brown A.J."/>
            <person name="Brunke S."/>
            <person name="Costanzo M.C."/>
            <person name="Fitzpatrick D.A."/>
            <person name="de Groot P.W."/>
            <person name="Harris D."/>
            <person name="Hoyer L.L."/>
            <person name="Hube B."/>
            <person name="Klis F.M."/>
            <person name="Kodira C."/>
            <person name="Lennard N."/>
            <person name="Logue M.E."/>
            <person name="Martin R."/>
            <person name="Neiman A.M."/>
            <person name="Nikolaou E."/>
            <person name="Quail M.A."/>
            <person name="Quinn J."/>
            <person name="Santos M.C."/>
            <person name="Schmitzberger F.F."/>
            <person name="Sherlock G."/>
            <person name="Shah P."/>
            <person name="Silverstein K.A."/>
            <person name="Skrzypek M.S."/>
            <person name="Soll D."/>
            <person name="Staggs R."/>
            <person name="Stansfield I."/>
            <person name="Stumpf M.P."/>
            <person name="Sudbery P.E."/>
            <person name="Srikantha T."/>
            <person name="Zeng Q."/>
            <person name="Berman J."/>
            <person name="Berriman M."/>
            <person name="Heitman J."/>
            <person name="Gow N.A."/>
            <person name="Lorenz M.C."/>
            <person name="Birren B.W."/>
            <person name="Kellis M."/>
            <person name="Cuomo C.A."/>
        </authorList>
    </citation>
    <scope>NUCLEOTIDE SEQUENCE [LARGE SCALE GENOMIC DNA]</scope>
    <source>
        <strain evidence="5">ATCC 6260 / CBS 566 / DSM 6381 / JCM 1539 / NBRC 10279 / NRRL Y-324</strain>
    </source>
</reference>
<dbReference type="KEGG" id="pgu:PGUG_02969"/>
<protein>
    <recommendedName>
        <fullName evidence="6">SET domain-containing protein</fullName>
    </recommendedName>
</protein>
<name>A5DI68_PICGU</name>
<accession>A5DI68</accession>
<evidence type="ECO:0008006" key="6">
    <source>
        <dbReference type="Google" id="ProtNLM"/>
    </source>
</evidence>
<dbReference type="AlphaFoldDB" id="A5DI68"/>
<organism evidence="4 5">
    <name type="scientific">Meyerozyma guilliermondii (strain ATCC 6260 / CBS 566 / DSM 6381 / JCM 1539 / NBRC 10279 / NRRL Y-324)</name>
    <name type="common">Yeast</name>
    <name type="synonym">Candida guilliermondii</name>
    <dbReference type="NCBI Taxonomy" id="294746"/>
    <lineage>
        <taxon>Eukaryota</taxon>
        <taxon>Fungi</taxon>
        <taxon>Dikarya</taxon>
        <taxon>Ascomycota</taxon>
        <taxon>Saccharomycotina</taxon>
        <taxon>Pichiomycetes</taxon>
        <taxon>Debaryomycetaceae</taxon>
        <taxon>Meyerozyma</taxon>
    </lineage>
</organism>
<evidence type="ECO:0000256" key="1">
    <source>
        <dbReference type="ARBA" id="ARBA00022603"/>
    </source>
</evidence>
<dbReference type="InterPro" id="IPR046341">
    <property type="entry name" value="SET_dom_sf"/>
</dbReference>
<evidence type="ECO:0000313" key="5">
    <source>
        <dbReference type="Proteomes" id="UP000001997"/>
    </source>
</evidence>
<sequence length="457" mass="51978">MDAWLSDKVQLHPGIAVHSSELGGNGIFYNGEKPESDIVIATISKRAVFDYESLLETLNTLKVEDPQLSKIVVGFLTSLEPSTETEVLMCYFWAFMAAFKAGSTGYVSSIGPYLNLLEHTKVDIPQGNTEDDDWFIQSLASVFEAQRKKYETIVEWLDSEISEKKPWSQHFSFDLFWQIYKAIKSRVLEIPHSLSEDSGDFVTNISLVPYLDYANHSAEKNAYFDVDRSTEDIVLKLDHTKVEKSPTEHVIEILISYSPIEKIQSFMMTYGFVPRNHGQMQVFDWKIRDFDNLMNQFNETSNVPYRKIGKWLQVIPGVQLVIQDESIKINLAANPFTIFFADKLTYNEHWASGQTNDNLQKILQLQEDNFDIIHGPGPLGVLCDGDPLETSIDPSSPELVERAINFLQMAAKSELRNISDESPYHQFKKSLLQKVSSGLTVDCIDDLEPIPINQIEL</sequence>
<dbReference type="HOGENOM" id="CLU_035838_0_0_1"/>
<dbReference type="InParanoid" id="A5DI68"/>
<dbReference type="GeneID" id="5127222"/>
<keyword evidence="5" id="KW-1185">Reference proteome</keyword>
<evidence type="ECO:0000313" key="4">
    <source>
        <dbReference type="EMBL" id="EDK38871.2"/>
    </source>
</evidence>
<keyword evidence="1" id="KW-0489">Methyltransferase</keyword>
<dbReference type="Proteomes" id="UP000001997">
    <property type="component" value="Unassembled WGS sequence"/>
</dbReference>
<dbReference type="PANTHER" id="PTHR13271">
    <property type="entry name" value="UNCHARACTERIZED PUTATIVE METHYLTRANSFERASE"/>
    <property type="match status" value="1"/>
</dbReference>
<dbReference type="EMBL" id="CH408157">
    <property type="protein sequence ID" value="EDK38871.2"/>
    <property type="molecule type" value="Genomic_DNA"/>
</dbReference>
<dbReference type="GO" id="GO:0016279">
    <property type="term" value="F:protein-lysine N-methyltransferase activity"/>
    <property type="evidence" value="ECO:0007669"/>
    <property type="project" value="TreeGrafter"/>
</dbReference>
<keyword evidence="3" id="KW-0949">S-adenosyl-L-methionine</keyword>
<dbReference type="RefSeq" id="XP_001485240.2">
    <property type="nucleotide sequence ID" value="XM_001485190.1"/>
</dbReference>
<dbReference type="CDD" id="cd10527">
    <property type="entry name" value="SET_LSMT"/>
    <property type="match status" value="1"/>
</dbReference>
<gene>
    <name evidence="4" type="ORF">PGUG_02969</name>
</gene>
<dbReference type="GO" id="GO:0032259">
    <property type="term" value="P:methylation"/>
    <property type="evidence" value="ECO:0007669"/>
    <property type="project" value="UniProtKB-KW"/>
</dbReference>
<keyword evidence="2" id="KW-0808">Transferase</keyword>
<dbReference type="Gene3D" id="3.90.1410.10">
    <property type="entry name" value="set domain protein methyltransferase, domain 1"/>
    <property type="match status" value="1"/>
</dbReference>
<dbReference type="OMA" id="YETIVEW"/>
<dbReference type="eggNOG" id="ENOG502RXKP">
    <property type="taxonomic scope" value="Eukaryota"/>
</dbReference>
<evidence type="ECO:0000256" key="2">
    <source>
        <dbReference type="ARBA" id="ARBA00022679"/>
    </source>
</evidence>
<evidence type="ECO:0000256" key="3">
    <source>
        <dbReference type="ARBA" id="ARBA00022691"/>
    </source>
</evidence>
<proteinExistence type="predicted"/>
<dbReference type="PANTHER" id="PTHR13271:SF47">
    <property type="entry name" value="ACTIN-HISTIDINE N-METHYLTRANSFERASE"/>
    <property type="match status" value="1"/>
</dbReference>
<dbReference type="InterPro" id="IPR050600">
    <property type="entry name" value="SETD3_SETD6_MTase"/>
</dbReference>